<name>A0A1H0XKA2_9PSED</name>
<sequence length="42" mass="4559">MDSLSMSAMGAFVVRPNRSLLLLLLFMGTSNNARFSVNPTAK</sequence>
<reference evidence="2" key="1">
    <citation type="submission" date="2016-10" db="EMBL/GenBank/DDBJ databases">
        <authorList>
            <person name="Varghese N."/>
            <person name="Submissions S."/>
        </authorList>
    </citation>
    <scope>NUCLEOTIDE SEQUENCE [LARGE SCALE GENOMIC DNA]</scope>
    <source>
        <strain evidence="2">BS3775</strain>
    </source>
</reference>
<organism evidence="1 2">
    <name type="scientific">Pseudomonas moorei</name>
    <dbReference type="NCBI Taxonomy" id="395599"/>
    <lineage>
        <taxon>Bacteria</taxon>
        <taxon>Pseudomonadati</taxon>
        <taxon>Pseudomonadota</taxon>
        <taxon>Gammaproteobacteria</taxon>
        <taxon>Pseudomonadales</taxon>
        <taxon>Pseudomonadaceae</taxon>
        <taxon>Pseudomonas</taxon>
    </lineage>
</organism>
<evidence type="ECO:0000313" key="1">
    <source>
        <dbReference type="EMBL" id="SDQ03305.1"/>
    </source>
</evidence>
<proteinExistence type="predicted"/>
<evidence type="ECO:0000313" key="2">
    <source>
        <dbReference type="Proteomes" id="UP000199570"/>
    </source>
</evidence>
<gene>
    <name evidence="1" type="ORF">SAMN04490195_0032</name>
</gene>
<dbReference type="RefSeq" id="WP_023082812.1">
    <property type="nucleotide sequence ID" value="NZ_FNKJ01000001.1"/>
</dbReference>
<dbReference type="AlphaFoldDB" id="A0A1H0XKA2"/>
<dbReference type="Proteomes" id="UP000199570">
    <property type="component" value="Unassembled WGS sequence"/>
</dbReference>
<protein>
    <submittedName>
        <fullName evidence="1">Uncharacterized protein</fullName>
    </submittedName>
</protein>
<keyword evidence="2" id="KW-1185">Reference proteome</keyword>
<dbReference type="EMBL" id="FNKJ01000001">
    <property type="protein sequence ID" value="SDQ03305.1"/>
    <property type="molecule type" value="Genomic_DNA"/>
</dbReference>
<accession>A0A1H0XKA2</accession>